<dbReference type="Pfam" id="PF04828">
    <property type="entry name" value="GFA"/>
    <property type="match status" value="1"/>
</dbReference>
<proteinExistence type="inferred from homology"/>
<dbReference type="PROSITE" id="PS51891">
    <property type="entry name" value="CENP_V_GFA"/>
    <property type="match status" value="1"/>
</dbReference>
<dbReference type="GO" id="GO:0046872">
    <property type="term" value="F:metal ion binding"/>
    <property type="evidence" value="ECO:0007669"/>
    <property type="project" value="UniProtKB-KW"/>
</dbReference>
<dbReference type="PANTHER" id="PTHR33337">
    <property type="entry name" value="GFA DOMAIN-CONTAINING PROTEIN"/>
    <property type="match status" value="1"/>
</dbReference>
<evidence type="ECO:0000256" key="2">
    <source>
        <dbReference type="ARBA" id="ARBA00022723"/>
    </source>
</evidence>
<dbReference type="OrthoDB" id="9807246at2"/>
<evidence type="ECO:0000313" key="6">
    <source>
        <dbReference type="EMBL" id="SEG52198.1"/>
    </source>
</evidence>
<comment type="similarity">
    <text evidence="1">Belongs to the Gfa family.</text>
</comment>
<dbReference type="Gene3D" id="3.90.1590.10">
    <property type="entry name" value="glutathione-dependent formaldehyde- activating enzyme (gfa)"/>
    <property type="match status" value="1"/>
</dbReference>
<evidence type="ECO:0000256" key="3">
    <source>
        <dbReference type="ARBA" id="ARBA00022833"/>
    </source>
</evidence>
<dbReference type="PANTHER" id="PTHR33337:SF40">
    <property type="entry name" value="CENP-V_GFA DOMAIN-CONTAINING PROTEIN-RELATED"/>
    <property type="match status" value="1"/>
</dbReference>
<dbReference type="SUPFAM" id="SSF51316">
    <property type="entry name" value="Mss4-like"/>
    <property type="match status" value="1"/>
</dbReference>
<name>A0A1H6AU86_9HYPH</name>
<evidence type="ECO:0000256" key="4">
    <source>
        <dbReference type="ARBA" id="ARBA00023239"/>
    </source>
</evidence>
<keyword evidence="2" id="KW-0479">Metal-binding</keyword>
<evidence type="ECO:0000256" key="1">
    <source>
        <dbReference type="ARBA" id="ARBA00005495"/>
    </source>
</evidence>
<keyword evidence="3" id="KW-0862">Zinc</keyword>
<accession>A0A1H6AU86</accession>
<protein>
    <submittedName>
        <fullName evidence="6">Uncharacterized conserved protein</fullName>
    </submittedName>
</protein>
<dbReference type="InterPro" id="IPR006913">
    <property type="entry name" value="CENP-V/GFA"/>
</dbReference>
<sequence length="133" mass="14694">MKLSGGCNCGQVRYELDGEPIRVGICHCETCRKESGSAFSFFGIWPRASATLSGELGCWQSRAGGDRFCPKCGSSLFCWSDDSDEIEIKLGTLDGPPSALMPGYELWTIRREPWLAHQTGAEQHMRDRQDSDG</sequence>
<dbReference type="InterPro" id="IPR011057">
    <property type="entry name" value="Mss4-like_sf"/>
</dbReference>
<keyword evidence="4" id="KW-0456">Lyase</keyword>
<organism evidence="6 7">
    <name type="scientific">Bosea lathyri</name>
    <dbReference type="NCBI Taxonomy" id="1036778"/>
    <lineage>
        <taxon>Bacteria</taxon>
        <taxon>Pseudomonadati</taxon>
        <taxon>Pseudomonadota</taxon>
        <taxon>Alphaproteobacteria</taxon>
        <taxon>Hyphomicrobiales</taxon>
        <taxon>Boseaceae</taxon>
        <taxon>Bosea</taxon>
    </lineage>
</organism>
<evidence type="ECO:0000313" key="7">
    <source>
        <dbReference type="Proteomes" id="UP000236743"/>
    </source>
</evidence>
<gene>
    <name evidence="6" type="ORF">SAMN04488115_106154</name>
</gene>
<evidence type="ECO:0000259" key="5">
    <source>
        <dbReference type="PROSITE" id="PS51891"/>
    </source>
</evidence>
<dbReference type="GO" id="GO:0016846">
    <property type="term" value="F:carbon-sulfur lyase activity"/>
    <property type="evidence" value="ECO:0007669"/>
    <property type="project" value="InterPro"/>
</dbReference>
<reference evidence="6 7" key="1">
    <citation type="submission" date="2016-10" db="EMBL/GenBank/DDBJ databases">
        <authorList>
            <person name="de Groot N.N."/>
        </authorList>
    </citation>
    <scope>NUCLEOTIDE SEQUENCE [LARGE SCALE GENOMIC DNA]</scope>
    <source>
        <strain evidence="6 7">DSM 26656</strain>
    </source>
</reference>
<keyword evidence="7" id="KW-1185">Reference proteome</keyword>
<dbReference type="RefSeq" id="WP_103873437.1">
    <property type="nucleotide sequence ID" value="NZ_FNUY01000006.1"/>
</dbReference>
<dbReference type="AlphaFoldDB" id="A0A1H6AU86"/>
<feature type="domain" description="CENP-V/GFA" evidence="5">
    <location>
        <begin position="3"/>
        <end position="115"/>
    </location>
</feature>
<dbReference type="EMBL" id="FNUY01000006">
    <property type="protein sequence ID" value="SEG52198.1"/>
    <property type="molecule type" value="Genomic_DNA"/>
</dbReference>
<dbReference type="Proteomes" id="UP000236743">
    <property type="component" value="Unassembled WGS sequence"/>
</dbReference>